<accession>F5IXK0</accession>
<dbReference type="AlphaFoldDB" id="F5IXK0"/>
<protein>
    <recommendedName>
        <fullName evidence="5">RNA polymerase Rpb6</fullName>
    </recommendedName>
</protein>
<dbReference type="STRING" id="742766.HMPREF9455_01817"/>
<dbReference type="RefSeq" id="WP_006799332.1">
    <property type="nucleotide sequence ID" value="NZ_GL891982.1"/>
</dbReference>
<dbReference type="Pfam" id="PF01192">
    <property type="entry name" value="RNA_pol_Rpb6"/>
    <property type="match status" value="1"/>
</dbReference>
<dbReference type="GO" id="GO:0003899">
    <property type="term" value="F:DNA-directed RNA polymerase activity"/>
    <property type="evidence" value="ECO:0007669"/>
    <property type="project" value="InterPro"/>
</dbReference>
<dbReference type="HOGENOM" id="CLU_140821_0_0_10"/>
<organism evidence="3 4">
    <name type="scientific">Dysgonomonas gadei ATCC BAA-286</name>
    <dbReference type="NCBI Taxonomy" id="742766"/>
    <lineage>
        <taxon>Bacteria</taxon>
        <taxon>Pseudomonadati</taxon>
        <taxon>Bacteroidota</taxon>
        <taxon>Bacteroidia</taxon>
        <taxon>Bacteroidales</taxon>
        <taxon>Dysgonomonadaceae</taxon>
        <taxon>Dysgonomonas</taxon>
    </lineage>
</organism>
<evidence type="ECO:0000256" key="2">
    <source>
        <dbReference type="ARBA" id="ARBA00023163"/>
    </source>
</evidence>
<name>F5IXK0_9BACT</name>
<dbReference type="EMBL" id="ADLV01000019">
    <property type="protein sequence ID" value="EGK02183.1"/>
    <property type="molecule type" value="Genomic_DNA"/>
</dbReference>
<dbReference type="GO" id="GO:0000428">
    <property type="term" value="C:DNA-directed RNA polymerase complex"/>
    <property type="evidence" value="ECO:0007669"/>
    <property type="project" value="UniProtKB-KW"/>
</dbReference>
<evidence type="ECO:0000313" key="4">
    <source>
        <dbReference type="Proteomes" id="UP000004913"/>
    </source>
</evidence>
<keyword evidence="4" id="KW-1185">Reference proteome</keyword>
<proteinExistence type="predicted"/>
<dbReference type="GO" id="GO:0006351">
    <property type="term" value="P:DNA-templated transcription"/>
    <property type="evidence" value="ECO:0007669"/>
    <property type="project" value="InterPro"/>
</dbReference>
<comment type="caution">
    <text evidence="3">The sequence shown here is derived from an EMBL/GenBank/DDBJ whole genome shotgun (WGS) entry which is preliminary data.</text>
</comment>
<keyword evidence="1" id="KW-0240">DNA-directed RNA polymerase</keyword>
<dbReference type="GO" id="GO:0003677">
    <property type="term" value="F:DNA binding"/>
    <property type="evidence" value="ECO:0007669"/>
    <property type="project" value="InterPro"/>
</dbReference>
<dbReference type="OrthoDB" id="9429628at2"/>
<dbReference type="eggNOG" id="ENOG5032SSJ">
    <property type="taxonomic scope" value="Bacteria"/>
</dbReference>
<gene>
    <name evidence="3" type="ORF">HMPREF9455_01817</name>
</gene>
<dbReference type="Proteomes" id="UP000004913">
    <property type="component" value="Unassembled WGS sequence"/>
</dbReference>
<reference evidence="3 4" key="1">
    <citation type="submission" date="2011-04" db="EMBL/GenBank/DDBJ databases">
        <title>The Genome Sequence of Dysgonomonas gadei ATCC BAA-286.</title>
        <authorList>
            <consortium name="The Broad Institute Genome Sequencing Platform"/>
            <person name="Earl A."/>
            <person name="Ward D."/>
            <person name="Feldgarden M."/>
            <person name="Gevers D."/>
            <person name="Pudlo N."/>
            <person name="Martens E."/>
            <person name="Allen-Vercoe E."/>
            <person name="Young S.K."/>
            <person name="Zeng Q."/>
            <person name="Gargeya S."/>
            <person name="Fitzgerald M."/>
            <person name="Haas B."/>
            <person name="Abouelleil A."/>
            <person name="Alvarado L."/>
            <person name="Arachchi H.M."/>
            <person name="Berlin A."/>
            <person name="Brown A."/>
            <person name="Chapman S.B."/>
            <person name="Chen Z."/>
            <person name="Dunbar C."/>
            <person name="Freedman E."/>
            <person name="Gearin G."/>
            <person name="Gellesch M."/>
            <person name="Goldberg J."/>
            <person name="Griggs A."/>
            <person name="Gujja S."/>
            <person name="Heiman D."/>
            <person name="Howarth C."/>
            <person name="Larson L."/>
            <person name="Lui A."/>
            <person name="MacDonald P.J.P."/>
            <person name="Mehta T."/>
            <person name="Montmayeur A."/>
            <person name="Murphy C."/>
            <person name="Neiman D."/>
            <person name="Pearson M."/>
            <person name="Priest M."/>
            <person name="Roberts A."/>
            <person name="Saif S."/>
            <person name="Shea T."/>
            <person name="Shenoy N."/>
            <person name="Sisk P."/>
            <person name="Stolte C."/>
            <person name="Sykes S."/>
            <person name="Yandava C."/>
            <person name="Wortman J."/>
            <person name="Nusbaum C."/>
            <person name="Birren B."/>
        </authorList>
    </citation>
    <scope>NUCLEOTIDE SEQUENCE [LARGE SCALE GENOMIC DNA]</scope>
    <source>
        <strain evidence="3 4">ATCC BAA-286</strain>
    </source>
</reference>
<sequence>MDYRKSNAASNTVTRDMMTLSEDTGNVYETVRIIAKRSNQISVEMKQDLDKKLQEFASYNDNLEEVFENREQIEISRYYEKLPKATLIAAQEYTEGKLYYRNPNKDKDNF</sequence>
<dbReference type="SMART" id="SM01409">
    <property type="entry name" value="RNA_pol_Rpb6"/>
    <property type="match status" value="1"/>
</dbReference>
<keyword evidence="2" id="KW-0804">Transcription</keyword>
<evidence type="ECO:0008006" key="5">
    <source>
        <dbReference type="Google" id="ProtNLM"/>
    </source>
</evidence>
<dbReference type="InterPro" id="IPR006110">
    <property type="entry name" value="Pol_omega/Rpo6/RPB6"/>
</dbReference>
<evidence type="ECO:0000313" key="3">
    <source>
        <dbReference type="EMBL" id="EGK02183.1"/>
    </source>
</evidence>
<evidence type="ECO:0000256" key="1">
    <source>
        <dbReference type="ARBA" id="ARBA00022478"/>
    </source>
</evidence>